<feature type="compositionally biased region" description="Basic and acidic residues" evidence="7">
    <location>
        <begin position="127"/>
        <end position="140"/>
    </location>
</feature>
<dbReference type="AlphaFoldDB" id="A0A8J5UQ20"/>
<reference evidence="9" key="1">
    <citation type="submission" date="2020-03" db="EMBL/GenBank/DDBJ databases">
        <authorList>
            <person name="Chebbi M.A."/>
            <person name="Drezen J.M."/>
        </authorList>
    </citation>
    <scope>NUCLEOTIDE SEQUENCE</scope>
    <source>
        <tissue evidence="9">Whole body</tissue>
    </source>
</reference>
<feature type="domain" description="H15" evidence="8">
    <location>
        <begin position="40"/>
        <end position="114"/>
    </location>
</feature>
<evidence type="ECO:0000256" key="6">
    <source>
        <dbReference type="ARBA" id="ARBA00023242"/>
    </source>
</evidence>
<organism evidence="9 10">
    <name type="scientific">Cotesia typhae</name>
    <dbReference type="NCBI Taxonomy" id="2053667"/>
    <lineage>
        <taxon>Eukaryota</taxon>
        <taxon>Metazoa</taxon>
        <taxon>Ecdysozoa</taxon>
        <taxon>Arthropoda</taxon>
        <taxon>Hexapoda</taxon>
        <taxon>Insecta</taxon>
        <taxon>Pterygota</taxon>
        <taxon>Neoptera</taxon>
        <taxon>Endopterygota</taxon>
        <taxon>Hymenoptera</taxon>
        <taxon>Apocrita</taxon>
        <taxon>Ichneumonoidea</taxon>
        <taxon>Braconidae</taxon>
        <taxon>Microgastrinae</taxon>
        <taxon>Cotesia</taxon>
    </lineage>
</organism>
<reference evidence="9" key="2">
    <citation type="submission" date="2021-04" db="EMBL/GenBank/DDBJ databases">
        <title>Genome-wide patterns of bracovirus chromosomal integration into multiple host tissues during parasitism.</title>
        <authorList>
            <person name="Chebbi M.A.C."/>
        </authorList>
    </citation>
    <scope>NUCLEOTIDE SEQUENCE</scope>
    <source>
        <tissue evidence="9">Whole body</tissue>
    </source>
</reference>
<dbReference type="Pfam" id="PF00538">
    <property type="entry name" value="Linker_histone"/>
    <property type="match status" value="1"/>
</dbReference>
<dbReference type="EMBL" id="JAAOIC020000054">
    <property type="protein sequence ID" value="KAG8035582.1"/>
    <property type="molecule type" value="Genomic_DNA"/>
</dbReference>
<comment type="subcellular location">
    <subcellularLocation>
        <location evidence="3">Chromosome</location>
    </subcellularLocation>
    <subcellularLocation>
        <location evidence="2">Nucleus</location>
    </subcellularLocation>
</comment>
<evidence type="ECO:0000256" key="4">
    <source>
        <dbReference type="ARBA" id="ARBA00022454"/>
    </source>
</evidence>
<feature type="compositionally biased region" description="Basic residues" evidence="7">
    <location>
        <begin position="164"/>
        <end position="179"/>
    </location>
</feature>
<dbReference type="PROSITE" id="PS51504">
    <property type="entry name" value="H15"/>
    <property type="match status" value="1"/>
</dbReference>
<dbReference type="GO" id="GO:0006334">
    <property type="term" value="P:nucleosome assembly"/>
    <property type="evidence" value="ECO:0007669"/>
    <property type="project" value="InterPro"/>
</dbReference>
<evidence type="ECO:0000256" key="1">
    <source>
        <dbReference type="ARBA" id="ARBA00002809"/>
    </source>
</evidence>
<feature type="region of interest" description="Disordered" evidence="7">
    <location>
        <begin position="121"/>
        <end position="213"/>
    </location>
</feature>
<feature type="compositionally biased region" description="Basic residues" evidence="7">
    <location>
        <begin position="190"/>
        <end position="201"/>
    </location>
</feature>
<comment type="caution">
    <text evidence="9">The sequence shown here is derived from an EMBL/GenBank/DDBJ whole genome shotgun (WGS) entry which is preliminary data.</text>
</comment>
<keyword evidence="10" id="KW-1185">Reference proteome</keyword>
<evidence type="ECO:0000256" key="7">
    <source>
        <dbReference type="SAM" id="MobiDB-lite"/>
    </source>
</evidence>
<gene>
    <name evidence="9" type="ORF">G9C98_001010</name>
</gene>
<keyword evidence="6" id="KW-0539">Nucleus</keyword>
<evidence type="ECO:0000256" key="5">
    <source>
        <dbReference type="ARBA" id="ARBA00023125"/>
    </source>
</evidence>
<evidence type="ECO:0000259" key="8">
    <source>
        <dbReference type="PROSITE" id="PS51504"/>
    </source>
</evidence>
<evidence type="ECO:0000256" key="2">
    <source>
        <dbReference type="ARBA" id="ARBA00004123"/>
    </source>
</evidence>
<protein>
    <recommendedName>
        <fullName evidence="8">H15 domain-containing protein</fullName>
    </recommendedName>
</protein>
<dbReference type="FunFam" id="1.10.10.10:FF:000140">
    <property type="entry name" value="Histone H1.0"/>
    <property type="match status" value="1"/>
</dbReference>
<dbReference type="SMART" id="SM00526">
    <property type="entry name" value="H15"/>
    <property type="match status" value="1"/>
</dbReference>
<name>A0A8J5UQ20_9HYME</name>
<dbReference type="Proteomes" id="UP000729913">
    <property type="component" value="Unassembled WGS sequence"/>
</dbReference>
<dbReference type="GO" id="GO:0000786">
    <property type="term" value="C:nucleosome"/>
    <property type="evidence" value="ECO:0007669"/>
    <property type="project" value="InterPro"/>
</dbReference>
<evidence type="ECO:0000313" key="10">
    <source>
        <dbReference type="Proteomes" id="UP000729913"/>
    </source>
</evidence>
<evidence type="ECO:0000256" key="3">
    <source>
        <dbReference type="ARBA" id="ARBA00004286"/>
    </source>
</evidence>
<dbReference type="GO" id="GO:0003677">
    <property type="term" value="F:DNA binding"/>
    <property type="evidence" value="ECO:0007669"/>
    <property type="project" value="UniProtKB-KW"/>
</dbReference>
<keyword evidence="5" id="KW-0238">DNA-binding</keyword>
<dbReference type="CDD" id="cd00073">
    <property type="entry name" value="H15"/>
    <property type="match status" value="1"/>
</dbReference>
<accession>A0A8J5UQ20</accession>
<dbReference type="GO" id="GO:0005634">
    <property type="term" value="C:nucleus"/>
    <property type="evidence" value="ECO:0007669"/>
    <property type="project" value="UniProtKB-SubCell"/>
</dbReference>
<dbReference type="OrthoDB" id="10070184at2759"/>
<keyword evidence="4" id="KW-0158">Chromosome</keyword>
<proteinExistence type="predicted"/>
<dbReference type="InterPro" id="IPR005818">
    <property type="entry name" value="Histone_H1/H5_H15"/>
</dbReference>
<sequence length="251" mass="26509">MTDTEVAAVPSLVEQKIIAKVNNPKKVKEVQAKKPATKPTHLSAGDMVIAALKSLAERHGSSLQAIKKYIAVIYKVDVEKQALYIKKFLKAAVEKGTLVQTKGKGASGSFKLGVAKAAAKPKSKVSSADKKKAAPKEAAAKKPTAKKTGEVKTFVKKATGPKKAAAKKPASQKKAKAPAKPKAAAEPKAKKPAAPKAKKAAKGPTAKPKAPKPKKIVKVGIFIHFFGFTPSTEVDSAKDEDFLPLLLEIHQ</sequence>
<evidence type="ECO:0000313" key="9">
    <source>
        <dbReference type="EMBL" id="KAG8035582.1"/>
    </source>
</evidence>
<comment type="function">
    <text evidence="1">Histones H1 are necessary for the condensation of nucleosome chains into higher-order structures.</text>
</comment>